<protein>
    <submittedName>
        <fullName evidence="2">Uncharacterized protein</fullName>
    </submittedName>
</protein>
<evidence type="ECO:0000256" key="1">
    <source>
        <dbReference type="SAM" id="Phobius"/>
    </source>
</evidence>
<keyword evidence="1" id="KW-0812">Transmembrane</keyword>
<keyword evidence="1" id="KW-0472">Membrane</keyword>
<keyword evidence="3" id="KW-1185">Reference proteome</keyword>
<sequence length="163" mass="19160">MLNGIDSIFYFFYTAIITFIIIITFRLKFDKSFSLTCLVEFLRVSTVANADLASQCDQTCITLELYQATQKCPENFSKPAKWEVVVRNLEWHPRCPLDSRQEGQRIRLSLHLQHLPMQANNYNLREQILSHESLNSLIRLNFQYIFLAKPTRQDLIMDVVRLD</sequence>
<dbReference type="VEuPathDB" id="VectorBase:GPAI026992"/>
<organism evidence="2 3">
    <name type="scientific">Glossina pallidipes</name>
    <name type="common">Tsetse fly</name>
    <dbReference type="NCBI Taxonomy" id="7398"/>
    <lineage>
        <taxon>Eukaryota</taxon>
        <taxon>Metazoa</taxon>
        <taxon>Ecdysozoa</taxon>
        <taxon>Arthropoda</taxon>
        <taxon>Hexapoda</taxon>
        <taxon>Insecta</taxon>
        <taxon>Pterygota</taxon>
        <taxon>Neoptera</taxon>
        <taxon>Endopterygota</taxon>
        <taxon>Diptera</taxon>
        <taxon>Brachycera</taxon>
        <taxon>Muscomorpha</taxon>
        <taxon>Hippoboscoidea</taxon>
        <taxon>Glossinidae</taxon>
        <taxon>Glossina</taxon>
    </lineage>
</organism>
<dbReference type="AlphaFoldDB" id="A0A1A9ZW83"/>
<evidence type="ECO:0000313" key="2">
    <source>
        <dbReference type="EnsemblMetazoa" id="GPAI026992-PA"/>
    </source>
</evidence>
<name>A0A1A9ZW83_GLOPL</name>
<reference evidence="3" key="1">
    <citation type="submission" date="2014-03" db="EMBL/GenBank/DDBJ databases">
        <authorList>
            <person name="Aksoy S."/>
            <person name="Warren W."/>
            <person name="Wilson R.K."/>
        </authorList>
    </citation>
    <scope>NUCLEOTIDE SEQUENCE [LARGE SCALE GENOMIC DNA]</scope>
    <source>
        <strain evidence="3">IAEA</strain>
    </source>
</reference>
<proteinExistence type="predicted"/>
<keyword evidence="1" id="KW-1133">Transmembrane helix</keyword>
<evidence type="ECO:0000313" key="3">
    <source>
        <dbReference type="Proteomes" id="UP000092445"/>
    </source>
</evidence>
<accession>A0A1A9ZW83</accession>
<reference evidence="2" key="2">
    <citation type="submission" date="2020-05" db="UniProtKB">
        <authorList>
            <consortium name="EnsemblMetazoa"/>
        </authorList>
    </citation>
    <scope>IDENTIFICATION</scope>
    <source>
        <strain evidence="2">IAEA</strain>
    </source>
</reference>
<dbReference type="EnsemblMetazoa" id="GPAI026992-RA">
    <property type="protein sequence ID" value="GPAI026992-PA"/>
    <property type="gene ID" value="GPAI026992"/>
</dbReference>
<dbReference type="Proteomes" id="UP000092445">
    <property type="component" value="Unassembled WGS sequence"/>
</dbReference>
<feature type="transmembrane region" description="Helical" evidence="1">
    <location>
        <begin position="7"/>
        <end position="25"/>
    </location>
</feature>